<organism evidence="3 4">
    <name type="scientific">Lepraria neglecta</name>
    <dbReference type="NCBI Taxonomy" id="209136"/>
    <lineage>
        <taxon>Eukaryota</taxon>
        <taxon>Fungi</taxon>
        <taxon>Dikarya</taxon>
        <taxon>Ascomycota</taxon>
        <taxon>Pezizomycotina</taxon>
        <taxon>Lecanoromycetes</taxon>
        <taxon>OSLEUM clade</taxon>
        <taxon>Lecanoromycetidae</taxon>
        <taxon>Lecanorales</taxon>
        <taxon>Lecanorineae</taxon>
        <taxon>Stereocaulaceae</taxon>
        <taxon>Lepraria</taxon>
    </lineage>
</organism>
<sequence>MKPTSLLPLLLLLSGIDAALLHRTIPKDPSFPSRVRRDTQRAHIARSPQGPNSNPGEFIDPELSHANPRNNVVSSSSAAVPALPSGPATTAANFEYATAAASSIPAAAASSAAAGINAMINKLMNSTTVDTDAGTNTTYSYPHHHHHYWNSTHHNNGTHHYNATDGEIYVETVLANGTEIVEMVQLNTTGWPYANGSHHHWHHGNRTHYHGPTGTGYAVLPGQTGSGPERLTEKPGFTGPKDRRWLAGLI</sequence>
<feature type="region of interest" description="Disordered" evidence="1">
    <location>
        <begin position="27"/>
        <end position="72"/>
    </location>
</feature>
<keyword evidence="4" id="KW-1185">Reference proteome</keyword>
<evidence type="ECO:0000256" key="2">
    <source>
        <dbReference type="SAM" id="SignalP"/>
    </source>
</evidence>
<evidence type="ECO:0000256" key="1">
    <source>
        <dbReference type="SAM" id="MobiDB-lite"/>
    </source>
</evidence>
<feature type="signal peptide" evidence="2">
    <location>
        <begin position="1"/>
        <end position="18"/>
    </location>
</feature>
<keyword evidence="2" id="KW-0732">Signal</keyword>
<feature type="chain" id="PRO_5042233081" evidence="2">
    <location>
        <begin position="19"/>
        <end position="250"/>
    </location>
</feature>
<dbReference type="Proteomes" id="UP001276659">
    <property type="component" value="Unassembled WGS sequence"/>
</dbReference>
<dbReference type="EMBL" id="JASNWA010000007">
    <property type="protein sequence ID" value="KAK3173078.1"/>
    <property type="molecule type" value="Genomic_DNA"/>
</dbReference>
<comment type="caution">
    <text evidence="3">The sequence shown here is derived from an EMBL/GenBank/DDBJ whole genome shotgun (WGS) entry which is preliminary data.</text>
</comment>
<name>A0AAD9ZBI9_9LECA</name>
<reference evidence="3" key="1">
    <citation type="submission" date="2022-11" db="EMBL/GenBank/DDBJ databases">
        <title>Chromosomal genome sequence assembly and mating type (MAT) locus characterization of the leprose asexual lichenized fungus Lepraria neglecta (Nyl.) Erichsen.</title>
        <authorList>
            <person name="Allen J.L."/>
            <person name="Pfeffer B."/>
        </authorList>
    </citation>
    <scope>NUCLEOTIDE SEQUENCE</scope>
    <source>
        <strain evidence="3">Allen 5258</strain>
    </source>
</reference>
<proteinExistence type="predicted"/>
<gene>
    <name evidence="3" type="ORF">OEA41_006407</name>
</gene>
<evidence type="ECO:0000313" key="3">
    <source>
        <dbReference type="EMBL" id="KAK3173078.1"/>
    </source>
</evidence>
<dbReference type="AlphaFoldDB" id="A0AAD9ZBI9"/>
<evidence type="ECO:0000313" key="4">
    <source>
        <dbReference type="Proteomes" id="UP001276659"/>
    </source>
</evidence>
<accession>A0AAD9ZBI9</accession>
<protein>
    <submittedName>
        <fullName evidence="3">Uncharacterized protein</fullName>
    </submittedName>
</protein>